<reference evidence="1" key="3">
    <citation type="submission" date="2021-01" db="EMBL/GenBank/DDBJ databases">
        <authorList>
            <consortium name="Genoscope - CEA"/>
            <person name="William W."/>
        </authorList>
    </citation>
    <scope>NUCLEOTIDE SEQUENCE</scope>
</reference>
<dbReference type="EMBL" id="HG994356">
    <property type="protein sequence ID" value="CAF2144199.1"/>
    <property type="molecule type" value="Genomic_DNA"/>
</dbReference>
<dbReference type="OMA" id="LVWECSN"/>
<name>A0A078H5S3_BRANA</name>
<evidence type="ECO:0000313" key="3">
    <source>
        <dbReference type="Proteomes" id="UP000028999"/>
    </source>
</evidence>
<evidence type="ECO:0000313" key="1">
    <source>
        <dbReference type="EMBL" id="CAF2144199.1"/>
    </source>
</evidence>
<reference evidence="2 3" key="1">
    <citation type="journal article" date="2014" name="Science">
        <title>Plant genetics. Early allopolyploid evolution in the post-Neolithic Brassica napus oilseed genome.</title>
        <authorList>
            <person name="Chalhoub B."/>
            <person name="Denoeud F."/>
            <person name="Liu S."/>
            <person name="Parkin I.A."/>
            <person name="Tang H."/>
            <person name="Wang X."/>
            <person name="Chiquet J."/>
            <person name="Belcram H."/>
            <person name="Tong C."/>
            <person name="Samans B."/>
            <person name="Correa M."/>
            <person name="Da Silva C."/>
            <person name="Just J."/>
            <person name="Falentin C."/>
            <person name="Koh C.S."/>
            <person name="Le Clainche I."/>
            <person name="Bernard M."/>
            <person name="Bento P."/>
            <person name="Noel B."/>
            <person name="Labadie K."/>
            <person name="Alberti A."/>
            <person name="Charles M."/>
            <person name="Arnaud D."/>
            <person name="Guo H."/>
            <person name="Daviaud C."/>
            <person name="Alamery S."/>
            <person name="Jabbari K."/>
            <person name="Zhao M."/>
            <person name="Edger P.P."/>
            <person name="Chelaifa H."/>
            <person name="Tack D."/>
            <person name="Lassalle G."/>
            <person name="Mestiri I."/>
            <person name="Schnel N."/>
            <person name="Le Paslier M.C."/>
            <person name="Fan G."/>
            <person name="Renault V."/>
            <person name="Bayer P.E."/>
            <person name="Golicz A.A."/>
            <person name="Manoli S."/>
            <person name="Lee T.H."/>
            <person name="Thi V.H."/>
            <person name="Chalabi S."/>
            <person name="Hu Q."/>
            <person name="Fan C."/>
            <person name="Tollenaere R."/>
            <person name="Lu Y."/>
            <person name="Battail C."/>
            <person name="Shen J."/>
            <person name="Sidebottom C.H."/>
            <person name="Wang X."/>
            <person name="Canaguier A."/>
            <person name="Chauveau A."/>
            <person name="Berard A."/>
            <person name="Deniot G."/>
            <person name="Guan M."/>
            <person name="Liu Z."/>
            <person name="Sun F."/>
            <person name="Lim Y.P."/>
            <person name="Lyons E."/>
            <person name="Town C.D."/>
            <person name="Bancroft I."/>
            <person name="Wang X."/>
            <person name="Meng J."/>
            <person name="Ma J."/>
            <person name="Pires J.C."/>
            <person name="King G.J."/>
            <person name="Brunel D."/>
            <person name="Delourme R."/>
            <person name="Renard M."/>
            <person name="Aury J.M."/>
            <person name="Adams K.L."/>
            <person name="Batley J."/>
            <person name="Snowdon R.J."/>
            <person name="Tost J."/>
            <person name="Edwards D."/>
            <person name="Zhou Y."/>
            <person name="Hua W."/>
            <person name="Sharpe A.G."/>
            <person name="Paterson A.H."/>
            <person name="Guan C."/>
            <person name="Wincker P."/>
        </authorList>
    </citation>
    <scope>NUCLEOTIDE SEQUENCE [LARGE SCALE GENOMIC DNA]</scope>
    <source>
        <strain evidence="3">cv. Darmor-bzh</strain>
    </source>
</reference>
<organism evidence="2 3">
    <name type="scientific">Brassica napus</name>
    <name type="common">Rape</name>
    <dbReference type="NCBI Taxonomy" id="3708"/>
    <lineage>
        <taxon>Eukaryota</taxon>
        <taxon>Viridiplantae</taxon>
        <taxon>Streptophyta</taxon>
        <taxon>Embryophyta</taxon>
        <taxon>Tracheophyta</taxon>
        <taxon>Spermatophyta</taxon>
        <taxon>Magnoliopsida</taxon>
        <taxon>eudicotyledons</taxon>
        <taxon>Gunneridae</taxon>
        <taxon>Pentapetalae</taxon>
        <taxon>rosids</taxon>
        <taxon>malvids</taxon>
        <taxon>Brassicales</taxon>
        <taxon>Brassicaceae</taxon>
        <taxon>Brassiceae</taxon>
        <taxon>Brassica</taxon>
    </lineage>
</organism>
<dbReference type="EMBL" id="LK032324">
    <property type="protein sequence ID" value="CDY33915.1"/>
    <property type="molecule type" value="Genomic_DNA"/>
</dbReference>
<dbReference type="Gramene" id="CDY33915">
    <property type="protein sequence ID" value="CDY33915"/>
    <property type="gene ID" value="GSBRNA2T00055423001"/>
</dbReference>
<dbReference type="Proteomes" id="UP000028999">
    <property type="component" value="Unassembled WGS sequence"/>
</dbReference>
<gene>
    <name evidence="2" type="primary">BnaA02g30720D</name>
    <name evidence="1" type="ORF">DARMORV10_A02P38020.1</name>
    <name evidence="2" type="ORF">GSBRNA2T00055423001</name>
</gene>
<sequence length="157" mass="17478">MVTSKESLWSHTSAWLDGDEMERFMSSFVWEWECSNEEAVIEVNHDESGQNKVCESGDLGGDNSSCCVDLLKEDQGNLGSKVTDHDMSVQKESDKSVLSSSLNENGGTDWWVGLCDTSEVGFGIDEELLDWEFQDSVTCCQSDDLWDLSDIGDITIQ</sequence>
<evidence type="ECO:0000313" key="2">
    <source>
        <dbReference type="EMBL" id="CDY33915.1"/>
    </source>
</evidence>
<proteinExistence type="predicted"/>
<dbReference type="Proteomes" id="UP001295469">
    <property type="component" value="Chromosome A02"/>
</dbReference>
<dbReference type="AlphaFoldDB" id="A0A078H5S3"/>
<keyword evidence="3" id="KW-1185">Reference proteome</keyword>
<reference evidence="2" key="2">
    <citation type="submission" date="2014-06" db="EMBL/GenBank/DDBJ databases">
        <authorList>
            <person name="Genoscope - CEA"/>
        </authorList>
    </citation>
    <scope>NUCLEOTIDE SEQUENCE</scope>
</reference>
<dbReference type="PaxDb" id="3708-A0A078H5S3"/>
<accession>A0A078H5S3</accession>
<protein>
    <submittedName>
        <fullName evidence="1">(rape) hypothetical protein</fullName>
    </submittedName>
    <submittedName>
        <fullName evidence="2">BnaA02g30720D protein</fullName>
    </submittedName>
</protein>